<dbReference type="Pfam" id="PF00144">
    <property type="entry name" value="Beta-lactamase"/>
    <property type="match status" value="1"/>
</dbReference>
<accession>A0A521CPG4</accession>
<organism evidence="5 6">
    <name type="scientific">Chryseobacterium rhizoplanae</name>
    <dbReference type="NCBI Taxonomy" id="1609531"/>
    <lineage>
        <taxon>Bacteria</taxon>
        <taxon>Pseudomonadati</taxon>
        <taxon>Bacteroidota</taxon>
        <taxon>Flavobacteriia</taxon>
        <taxon>Flavobacteriales</taxon>
        <taxon>Weeksellaceae</taxon>
        <taxon>Chryseobacterium group</taxon>
        <taxon>Chryseobacterium</taxon>
    </lineage>
</organism>
<sequence length="480" mass="55842">MKTSILTILFLNFFFSGHSQTADQSKEIDRYIKKVIQINEIPGMAVGIVTNNTITFQKYYGMATLETPKKVDTKSMFRIYSTTKLMSNVGLFQLIEQGKVSLEDKISKYIDNVPAEWQNVQVKNLVSHSSGLPDWIRFSDIPADASNAEVIHRLSKEKMDFETGSYYRYNQTNYMLVMMIIERVTGEKFEDYIVNNQFSDSRNQVVFSSNSIEKIPNRIVKYIYNKNTHQYDKSTFVEGRRAHSANGLAITLPAFLQWSIHLSKNDFLKPATQEMMWKPFEYKDKNIIFTHGWDMGTFNNIKSYHFSGGNVSAYRVFPDKNMAVVLMYNGYKEFPVMYQMINQIAGIMDKHLLNPYTLAEEHTKSEALVHPDLKKEIYGYRTEKDNIIFSYQFPEKQSVEFIKNVSVTGSFNDWNPDDKTYYMNLKKNNTFELVLPKSQFEKGKTYQFKFVMNKNGWLSVPYNAMNVDGTPDNNLTFKID</sequence>
<feature type="domain" description="Beta-lactamase-related" evidence="4">
    <location>
        <begin position="29"/>
        <end position="333"/>
    </location>
</feature>
<dbReference type="GO" id="GO:0016020">
    <property type="term" value="C:membrane"/>
    <property type="evidence" value="ECO:0007669"/>
    <property type="project" value="UniProtKB-SubCell"/>
</dbReference>
<dbReference type="EMBL" id="FXTC01000003">
    <property type="protein sequence ID" value="SMO61288.1"/>
    <property type="molecule type" value="Genomic_DNA"/>
</dbReference>
<proteinExistence type="predicted"/>
<name>A0A521CPG4_9FLAO</name>
<keyword evidence="6" id="KW-1185">Reference proteome</keyword>
<evidence type="ECO:0000256" key="1">
    <source>
        <dbReference type="ARBA" id="ARBA00004370"/>
    </source>
</evidence>
<dbReference type="Proteomes" id="UP000316916">
    <property type="component" value="Unassembled WGS sequence"/>
</dbReference>
<dbReference type="InterPro" id="IPR012338">
    <property type="entry name" value="Beta-lactam/transpept-like"/>
</dbReference>
<dbReference type="RefSeq" id="WP_142717750.1">
    <property type="nucleotide sequence ID" value="NZ_FXTC01000003.1"/>
</dbReference>
<evidence type="ECO:0000313" key="5">
    <source>
        <dbReference type="EMBL" id="SMO61288.1"/>
    </source>
</evidence>
<evidence type="ECO:0000313" key="6">
    <source>
        <dbReference type="Proteomes" id="UP000316916"/>
    </source>
</evidence>
<dbReference type="AlphaFoldDB" id="A0A521CPG4"/>
<dbReference type="InterPro" id="IPR050491">
    <property type="entry name" value="AmpC-like"/>
</dbReference>
<protein>
    <submittedName>
        <fullName evidence="5">CubicO group peptidase, beta-lactamase class C family</fullName>
    </submittedName>
</protein>
<evidence type="ECO:0000259" key="4">
    <source>
        <dbReference type="Pfam" id="PF00144"/>
    </source>
</evidence>
<comment type="subcellular location">
    <subcellularLocation>
        <location evidence="1">Membrane</location>
    </subcellularLocation>
</comment>
<evidence type="ECO:0000256" key="2">
    <source>
        <dbReference type="ARBA" id="ARBA00023136"/>
    </source>
</evidence>
<dbReference type="Gene3D" id="2.60.40.10">
    <property type="entry name" value="Immunoglobulins"/>
    <property type="match status" value="1"/>
</dbReference>
<dbReference type="InterPro" id="IPR001466">
    <property type="entry name" value="Beta-lactam-related"/>
</dbReference>
<evidence type="ECO:0000256" key="3">
    <source>
        <dbReference type="SAM" id="SignalP"/>
    </source>
</evidence>
<dbReference type="InterPro" id="IPR013783">
    <property type="entry name" value="Ig-like_fold"/>
</dbReference>
<keyword evidence="2" id="KW-0472">Membrane</keyword>
<feature type="signal peptide" evidence="3">
    <location>
        <begin position="1"/>
        <end position="21"/>
    </location>
</feature>
<dbReference type="InterPro" id="IPR014756">
    <property type="entry name" value="Ig_E-set"/>
</dbReference>
<reference evidence="5 6" key="1">
    <citation type="submission" date="2017-05" db="EMBL/GenBank/DDBJ databases">
        <authorList>
            <person name="Varghese N."/>
            <person name="Submissions S."/>
        </authorList>
    </citation>
    <scope>NUCLEOTIDE SEQUENCE [LARGE SCALE GENOMIC DNA]</scope>
    <source>
        <strain evidence="5 6">DSM 29371</strain>
    </source>
</reference>
<feature type="chain" id="PRO_5022010787" evidence="3">
    <location>
        <begin position="22"/>
        <end position="480"/>
    </location>
</feature>
<keyword evidence="3" id="KW-0732">Signal</keyword>
<dbReference type="PANTHER" id="PTHR46825:SF11">
    <property type="entry name" value="PENICILLIN-BINDING PROTEIN 4"/>
    <property type="match status" value="1"/>
</dbReference>
<dbReference type="SUPFAM" id="SSF56601">
    <property type="entry name" value="beta-lactamase/transpeptidase-like"/>
    <property type="match status" value="1"/>
</dbReference>
<dbReference type="Gene3D" id="3.40.710.10">
    <property type="entry name" value="DD-peptidase/beta-lactamase superfamily"/>
    <property type="match status" value="1"/>
</dbReference>
<gene>
    <name evidence="5" type="ORF">SAMN06265171_103233</name>
</gene>
<dbReference type="PANTHER" id="PTHR46825">
    <property type="entry name" value="D-ALANYL-D-ALANINE-CARBOXYPEPTIDASE/ENDOPEPTIDASE AMPH"/>
    <property type="match status" value="1"/>
</dbReference>
<dbReference type="SUPFAM" id="SSF81296">
    <property type="entry name" value="E set domains"/>
    <property type="match status" value="1"/>
</dbReference>